<dbReference type="GO" id="GO:0051537">
    <property type="term" value="F:2 iron, 2 sulfur cluster binding"/>
    <property type="evidence" value="ECO:0007669"/>
    <property type="project" value="UniProtKB-KW"/>
</dbReference>
<name>A0A8J6XYT5_9BACT</name>
<dbReference type="InterPro" id="IPR019480">
    <property type="entry name" value="Dihydroorotate_DH_Fe-S-bd"/>
</dbReference>
<reference evidence="3 4" key="1">
    <citation type="submission" date="2020-08" db="EMBL/GenBank/DDBJ databases">
        <title>Acidobacteriota in marine sediments use diverse sulfur dissimilation pathways.</title>
        <authorList>
            <person name="Wasmund K."/>
        </authorList>
    </citation>
    <scope>NUCLEOTIDE SEQUENCE [LARGE SCALE GENOMIC DNA]</scope>
    <source>
        <strain evidence="3">MAG AM4</strain>
    </source>
</reference>
<feature type="binding site" evidence="1">
    <location>
        <position position="271"/>
    </location>
    <ligand>
        <name>[2Fe-2S] cluster</name>
        <dbReference type="ChEBI" id="CHEBI:190135"/>
    </ligand>
</feature>
<dbReference type="InterPro" id="IPR001433">
    <property type="entry name" value="OxRdtase_FAD/NAD-bd"/>
</dbReference>
<accession>A0A8J6XYT5</accession>
<evidence type="ECO:0000256" key="1">
    <source>
        <dbReference type="PIRSR" id="PIRSR006816-2"/>
    </source>
</evidence>
<dbReference type="PROSITE" id="PS51384">
    <property type="entry name" value="FAD_FR"/>
    <property type="match status" value="1"/>
</dbReference>
<dbReference type="PIRSF" id="PIRSF006816">
    <property type="entry name" value="Cyc3_hyd_g"/>
    <property type="match status" value="1"/>
</dbReference>
<dbReference type="GO" id="GO:0050660">
    <property type="term" value="F:flavin adenine dinucleotide binding"/>
    <property type="evidence" value="ECO:0007669"/>
    <property type="project" value="InterPro"/>
</dbReference>
<feature type="binding site" evidence="1">
    <location>
        <position position="260"/>
    </location>
    <ligand>
        <name>[2Fe-2S] cluster</name>
        <dbReference type="ChEBI" id="CHEBI:190135"/>
    </ligand>
</feature>
<dbReference type="SUPFAM" id="SSF63380">
    <property type="entry name" value="Riboflavin synthase domain-like"/>
    <property type="match status" value="1"/>
</dbReference>
<keyword evidence="1" id="KW-0411">Iron-sulfur</keyword>
<feature type="domain" description="FAD-binding FR-type" evidence="2">
    <location>
        <begin position="21"/>
        <end position="119"/>
    </location>
</feature>
<dbReference type="SUPFAM" id="SSF52343">
    <property type="entry name" value="Ferredoxin reductase-like, C-terminal NADP-linked domain"/>
    <property type="match status" value="1"/>
</dbReference>
<evidence type="ECO:0000313" key="4">
    <source>
        <dbReference type="Proteomes" id="UP000648239"/>
    </source>
</evidence>
<evidence type="ECO:0000259" key="2">
    <source>
        <dbReference type="PROSITE" id="PS51384"/>
    </source>
</evidence>
<organism evidence="3 4">
    <name type="scientific">Candidatus Polarisedimenticola svalbardensis</name>
    <dbReference type="NCBI Taxonomy" id="2886004"/>
    <lineage>
        <taxon>Bacteria</taxon>
        <taxon>Pseudomonadati</taxon>
        <taxon>Acidobacteriota</taxon>
        <taxon>Candidatus Polarisedimenticolia</taxon>
        <taxon>Candidatus Polarisedimenticolales</taxon>
        <taxon>Candidatus Polarisedimenticolaceae</taxon>
        <taxon>Candidatus Polarisedimenticola</taxon>
    </lineage>
</organism>
<dbReference type="AlphaFoldDB" id="A0A8J6XYT5"/>
<dbReference type="InterPro" id="IPR039261">
    <property type="entry name" value="FNR_nucleotide-bd"/>
</dbReference>
<keyword evidence="1" id="KW-0001">2Fe-2S</keyword>
<evidence type="ECO:0000313" key="3">
    <source>
        <dbReference type="EMBL" id="MBD3867810.1"/>
    </source>
</evidence>
<dbReference type="InterPro" id="IPR050353">
    <property type="entry name" value="PyrK_electron_transfer"/>
</dbReference>
<proteinExistence type="predicted"/>
<dbReference type="InterPro" id="IPR012165">
    <property type="entry name" value="Cyt_c3_hydrogenase_gsu"/>
</dbReference>
<gene>
    <name evidence="3" type="ORF">IFK94_06785</name>
</gene>
<dbReference type="Proteomes" id="UP000648239">
    <property type="component" value="Unassembled WGS sequence"/>
</dbReference>
<keyword evidence="1" id="KW-0479">Metal-binding</keyword>
<dbReference type="Gene3D" id="3.40.50.80">
    <property type="entry name" value="Nucleotide-binding domain of ferredoxin-NADP reductase (FNR) module"/>
    <property type="match status" value="1"/>
</dbReference>
<dbReference type="Pfam" id="PF00175">
    <property type="entry name" value="NAD_binding_1"/>
    <property type="match status" value="1"/>
</dbReference>
<dbReference type="EMBL" id="JACXWD010000016">
    <property type="protein sequence ID" value="MBD3867810.1"/>
    <property type="molecule type" value="Genomic_DNA"/>
</dbReference>
<sequence length="291" mass="32056">MSPEPGSINLTDRIRGGVDPMVPRIYNVERIRRNNHDTFTMELNPADGGNPEPFSAGQFNMLYIFGVGEIPVSISGDPVQDGPLMHTIREVGTVTRAMARLKPGDSIGVRGPFGSHWPVELAVGTDVVIVAGGIGLAPLRPVIYQVTGNRSRYGRMVLLYGARAPKEILYQRQLKAWGGSFDMDVHVTVDRGERGWNGEIGVVTGLIRRAPLDRSGAIALICGPEIMMRFSAQELLRRGMDKDRIYVSMERNMKCGVGLCGHCQYGAKIICKDGPVYRYDDIESLLGRREV</sequence>
<dbReference type="Pfam" id="PF10418">
    <property type="entry name" value="DHODB_Fe-S_bind"/>
    <property type="match status" value="1"/>
</dbReference>
<dbReference type="InterPro" id="IPR017938">
    <property type="entry name" value="Riboflavin_synthase-like_b-brl"/>
</dbReference>
<dbReference type="InterPro" id="IPR017927">
    <property type="entry name" value="FAD-bd_FR_type"/>
</dbReference>
<comment type="caution">
    <text evidence="3">The sequence shown here is derived from an EMBL/GenBank/DDBJ whole genome shotgun (WGS) entry which is preliminary data.</text>
</comment>
<comment type="cofactor">
    <cofactor evidence="1">
        <name>[2Fe-2S] cluster</name>
        <dbReference type="ChEBI" id="CHEBI:190135"/>
    </cofactor>
    <text evidence="1">Binds 1 [2Fe-2S] cluster per subunit.</text>
</comment>
<dbReference type="CDD" id="cd06221">
    <property type="entry name" value="sulfite_reductase_like"/>
    <property type="match status" value="1"/>
</dbReference>
<dbReference type="GO" id="GO:0006221">
    <property type="term" value="P:pyrimidine nucleotide biosynthetic process"/>
    <property type="evidence" value="ECO:0007669"/>
    <property type="project" value="InterPro"/>
</dbReference>
<feature type="binding site" evidence="1">
    <location>
        <position position="263"/>
    </location>
    <ligand>
        <name>[2Fe-2S] cluster</name>
        <dbReference type="ChEBI" id="CHEBI:190135"/>
    </ligand>
</feature>
<dbReference type="PRINTS" id="PR00406">
    <property type="entry name" value="CYTB5RDTASE"/>
</dbReference>
<dbReference type="GO" id="GO:0016491">
    <property type="term" value="F:oxidoreductase activity"/>
    <property type="evidence" value="ECO:0007669"/>
    <property type="project" value="InterPro"/>
</dbReference>
<keyword evidence="1" id="KW-0408">Iron</keyword>
<dbReference type="GO" id="GO:0046872">
    <property type="term" value="F:metal ion binding"/>
    <property type="evidence" value="ECO:0007669"/>
    <property type="project" value="UniProtKB-KW"/>
</dbReference>
<dbReference type="Gene3D" id="2.40.30.10">
    <property type="entry name" value="Translation factors"/>
    <property type="match status" value="1"/>
</dbReference>
<feature type="binding site" evidence="1">
    <location>
        <position position="255"/>
    </location>
    <ligand>
        <name>[2Fe-2S] cluster</name>
        <dbReference type="ChEBI" id="CHEBI:190135"/>
    </ligand>
</feature>
<dbReference type="PANTHER" id="PTHR43513:SF1">
    <property type="entry name" value="ANAEROBIC SULFITE REDUCTASE SUBUNIT B"/>
    <property type="match status" value="1"/>
</dbReference>
<dbReference type="PANTHER" id="PTHR43513">
    <property type="entry name" value="DIHYDROOROTATE DEHYDROGENASE B (NAD(+)), ELECTRON TRANSFER SUBUNIT"/>
    <property type="match status" value="1"/>
</dbReference>
<protein>
    <submittedName>
        <fullName evidence="3">FAD/NAD(P)-binding protein</fullName>
    </submittedName>
</protein>